<dbReference type="Pfam" id="PF00488">
    <property type="entry name" value="MutS_V"/>
    <property type="match status" value="1"/>
</dbReference>
<dbReference type="OrthoDB" id="9808166at2"/>
<dbReference type="GO" id="GO:0140664">
    <property type="term" value="F:ATP-dependent DNA damage sensor activity"/>
    <property type="evidence" value="ECO:0007669"/>
    <property type="project" value="InterPro"/>
</dbReference>
<dbReference type="PROSITE" id="PS50828">
    <property type="entry name" value="SMR"/>
    <property type="match status" value="1"/>
</dbReference>
<evidence type="ECO:0000256" key="2">
    <source>
        <dbReference type="ARBA" id="ARBA00022730"/>
    </source>
</evidence>
<evidence type="ECO:0000256" key="1">
    <source>
        <dbReference type="ARBA" id="ARBA00022722"/>
    </source>
</evidence>
<proteinExistence type="inferred from homology"/>
<comment type="similarity">
    <text evidence="9">Belongs to the DNA mismatch repair MutS family. MutS2 subfamily.</text>
</comment>
<keyword evidence="13" id="KW-1185">Reference proteome</keyword>
<keyword evidence="3 9" id="KW-0547">Nucleotide-binding</keyword>
<dbReference type="eggNOG" id="COG1193">
    <property type="taxonomic scope" value="Bacteria"/>
</dbReference>
<dbReference type="NCBIfam" id="TIGR01069">
    <property type="entry name" value="mutS2"/>
    <property type="match status" value="1"/>
</dbReference>
<reference evidence="12" key="2">
    <citation type="submission" date="2011-10" db="EMBL/GenBank/DDBJ databases">
        <title>The Genome Sequence of Granulicatella elegans ATCC 700633.</title>
        <authorList>
            <consortium name="The Broad Institute Genome Sequencing Platform"/>
            <consortium name="The Broad Institute Genome Sequencing Center for Infectious Disease"/>
            <person name="Earl A."/>
            <person name="Ward D."/>
            <person name="Feldgarden M."/>
            <person name="Gevers D."/>
            <person name="Sibley C.D."/>
            <person name="Field T.R."/>
            <person name="Grinwis M."/>
            <person name="Eshaghurshan C.S."/>
            <person name="Surette M.G."/>
            <person name="Young S.K."/>
            <person name="Zeng Q."/>
            <person name="Gargeya S."/>
            <person name="Fitzgerald M."/>
            <person name="Haas B."/>
            <person name="Abouelleil A."/>
            <person name="Alvarado L."/>
            <person name="Arachchi H.M."/>
            <person name="Berlin A."/>
            <person name="Brown A."/>
            <person name="Chapman S.B."/>
            <person name="Chen Z."/>
            <person name="Dunbar C."/>
            <person name="Freedman E."/>
            <person name="Gearin G."/>
            <person name="Goldberg J."/>
            <person name="Griggs A."/>
            <person name="Gujja S."/>
            <person name="Heiman D."/>
            <person name="Howarth C."/>
            <person name="Larson L."/>
            <person name="Lui A."/>
            <person name="MacDonald P.J.P."/>
            <person name="Montmayeur A."/>
            <person name="Murphy C."/>
            <person name="Neiman D."/>
            <person name="Pearson M."/>
            <person name="Priest M."/>
            <person name="Roberts A."/>
            <person name="Saif S."/>
            <person name="Shea T."/>
            <person name="Shenoy N."/>
            <person name="Sisk P."/>
            <person name="Stolte C."/>
            <person name="Sykes S."/>
            <person name="Wortman J."/>
            <person name="Nusbaum C."/>
            <person name="Birren B."/>
        </authorList>
    </citation>
    <scope>NUCLEOTIDE SEQUENCE [LARGE SCALE GENOMIC DNA]</scope>
    <source>
        <strain evidence="12">ATCC 700633</strain>
    </source>
</reference>
<dbReference type="Gene3D" id="3.30.1370.110">
    <property type="match status" value="1"/>
</dbReference>
<keyword evidence="8 9" id="KW-0238">DNA-binding</keyword>
<name>D0BKY1_9LACT</name>
<protein>
    <recommendedName>
        <fullName evidence="9">Endonuclease MutS2</fullName>
        <ecNumber evidence="9">3.1.-.-</ecNumber>
    </recommendedName>
    <alternativeName>
        <fullName evidence="9">Ribosome-associated protein quality control-upstream factor</fullName>
        <shortName evidence="9">RQC-upstream factor</shortName>
        <shortName evidence="9">RqcU</shortName>
        <ecNumber evidence="9">3.6.4.-</ecNumber>
    </alternativeName>
</protein>
<keyword evidence="2 9" id="KW-0699">rRNA-binding</keyword>
<dbReference type="AlphaFoldDB" id="D0BKY1"/>
<organism evidence="12 13">
    <name type="scientific">Granulicatella elegans ATCC 700633</name>
    <dbReference type="NCBI Taxonomy" id="626369"/>
    <lineage>
        <taxon>Bacteria</taxon>
        <taxon>Bacillati</taxon>
        <taxon>Bacillota</taxon>
        <taxon>Bacilli</taxon>
        <taxon>Lactobacillales</taxon>
        <taxon>Carnobacteriaceae</taxon>
        <taxon>Granulicatella</taxon>
    </lineage>
</organism>
<dbReference type="GO" id="GO:0030983">
    <property type="term" value="F:mismatched DNA binding"/>
    <property type="evidence" value="ECO:0007669"/>
    <property type="project" value="InterPro"/>
</dbReference>
<dbReference type="Proteomes" id="UP000002939">
    <property type="component" value="Unassembled WGS sequence"/>
</dbReference>
<dbReference type="InterPro" id="IPR005747">
    <property type="entry name" value="MutS2"/>
</dbReference>
<dbReference type="InterPro" id="IPR046893">
    <property type="entry name" value="MSSS"/>
</dbReference>
<keyword evidence="6 9" id="KW-0067">ATP-binding</keyword>
<dbReference type="FunFam" id="3.40.50.300:FF:000830">
    <property type="entry name" value="Endonuclease MutS2"/>
    <property type="match status" value="1"/>
</dbReference>
<comment type="subunit">
    <text evidence="9">Homodimer. Binds to stalled ribosomes, contacting rRNA.</text>
</comment>
<feature type="coiled-coil region" evidence="10">
    <location>
        <begin position="508"/>
        <end position="592"/>
    </location>
</feature>
<dbReference type="SMART" id="SM00534">
    <property type="entry name" value="MUTSac"/>
    <property type="match status" value="1"/>
</dbReference>
<keyword evidence="5 9" id="KW-0378">Hydrolase</keyword>
<reference evidence="12" key="1">
    <citation type="submission" date="2009-09" db="EMBL/GenBank/DDBJ databases">
        <authorList>
            <consortium name="The Broad Institute Genome Sequencing Platform"/>
            <person name="Ward D."/>
            <person name="Feldgarden M."/>
            <person name="Earl A."/>
            <person name="Young S.K."/>
            <person name="Zeng Q."/>
            <person name="Koehrsen M."/>
            <person name="Alvarado L."/>
            <person name="Berlin A."/>
            <person name="Bochicchio J."/>
            <person name="Borenstein D."/>
            <person name="Chapman S.B."/>
            <person name="Chen Z."/>
            <person name="Engels R."/>
            <person name="Freedman E."/>
            <person name="Gellesch M."/>
            <person name="Goldberg J."/>
            <person name="Griggs A."/>
            <person name="Gujja S."/>
            <person name="Heilman E."/>
            <person name="Heiman D."/>
            <person name="Hepburn T."/>
            <person name="Howarth C."/>
            <person name="Jen D."/>
            <person name="Larson L."/>
            <person name="Lewis B."/>
            <person name="Mehta T."/>
            <person name="Park D."/>
            <person name="Pearson M."/>
            <person name="Roberts A."/>
            <person name="Saif S."/>
            <person name="Shea T."/>
            <person name="Shenoy N."/>
            <person name="Sisk P."/>
            <person name="Stolte C."/>
            <person name="Sykes S."/>
            <person name="Thomson T."/>
            <person name="Walk T."/>
            <person name="White J."/>
            <person name="Yandava C."/>
            <person name="Sibley C.D."/>
            <person name="Field T.R."/>
            <person name="Grinwis M."/>
            <person name="Eshaghurshan C.S."/>
            <person name="Surette M.G."/>
            <person name="Haas B."/>
            <person name="Nusbaum C."/>
            <person name="Birren B."/>
        </authorList>
    </citation>
    <scope>NUCLEOTIDE SEQUENCE [LARGE SCALE GENOMIC DNA]</scope>
    <source>
        <strain evidence="12">ATCC 700633</strain>
    </source>
</reference>
<dbReference type="InterPro" id="IPR000432">
    <property type="entry name" value="DNA_mismatch_repair_MutS_C"/>
</dbReference>
<evidence type="ECO:0000313" key="13">
    <source>
        <dbReference type="Proteomes" id="UP000002939"/>
    </source>
</evidence>
<dbReference type="GO" id="GO:0043023">
    <property type="term" value="F:ribosomal large subunit binding"/>
    <property type="evidence" value="ECO:0007669"/>
    <property type="project" value="UniProtKB-UniRule"/>
</dbReference>
<comment type="function">
    <text evidence="9">Acts as a ribosome collision sensor, splitting the ribosome into its 2 subunits. Detects stalled/collided 70S ribosomes which it binds and splits by an ATP-hydrolysis driven conformational change. Acts upstream of the ribosome quality control system (RQC), a ribosome-associated complex that mediates the extraction of incompletely synthesized nascent chains from stalled ribosomes and their subsequent degradation. Probably generates substrates for RQC.</text>
</comment>
<dbReference type="EC" id="3.1.-.-" evidence="9"/>
<dbReference type="EC" id="3.6.4.-" evidence="9"/>
<keyword evidence="4 9" id="KW-0255">Endonuclease</keyword>
<evidence type="ECO:0000256" key="7">
    <source>
        <dbReference type="ARBA" id="ARBA00022884"/>
    </source>
</evidence>
<feature type="binding site" evidence="9">
    <location>
        <begin position="334"/>
        <end position="341"/>
    </location>
    <ligand>
        <name>ATP</name>
        <dbReference type="ChEBI" id="CHEBI:30616"/>
    </ligand>
</feature>
<dbReference type="CDD" id="cd03280">
    <property type="entry name" value="ABC_MutS2"/>
    <property type="match status" value="1"/>
</dbReference>
<sequence>MNQKIEDILEFHKIRHAVKEFANTQKAKTMILQLPIETNAKKIRHKIEETRDAVTLLRLKQGIPIPKLEDISVSIKRLEVEAGLNGRELSEILKVLQTTNQVANFFEKVKEEEITLDRLPQLVEKLEYLPEISKQLQLSIREDGYVLDDASIPLKGIRQGISRTEQEIKGQLDTYVTGKYAKYLTDSLITIRNDRYVVPVKAEYKSTFGGIVHDQSATGQTLFMEPQAIVNLNNKLRDYQLQEKKEVERILLELSEKLMPHTPSLTQNHYVLSRLDIANAKALYAKQIKANEPIIDEENHVAIWQARHPLISPKSVVANDIILGQEYQSIVITGPNTGGKTILLKTIGIIQLMAQMGLYIPALPDSRVGVFTQIFADIGDEQSIEQNLSTFSSHMSNIVSILNKIDEKSLVLMDEIGSGTDPQEGASLAIAILDYIGTKQSYVIATTHYPELKVYGYNRVGTINASMEFDSDTLQPTYRFLLGVPGRSNAFDISARLGLPKVVIEQARQFISVESQELNEMISDLERKRRIVDQEKSVIQQQLKESSQLLEALKLETENFKENKARLIEQAKEKANELVAQSQEDAEKILSDIRAMQLKSKETVVKEHELIEKKTALTDLKHEQVLKKNKVLKREKAKKSLRPGQSVEVTSFGQRGTLVEKISEQEWVVQMGIIKMKLPVEDLISIEEEPSKPTQVIVKSHRSSHVSTELDLRGKRYEEAIKDLELFLDAALLAGYPRVTIIHGRGTGAIQQGVHKTLKKHRSVASYEFAPMNMGGNGATVVLFK</sequence>
<accession>D0BKY1</accession>
<dbReference type="EMBL" id="ACRF02000013">
    <property type="protein sequence ID" value="EEW93734.1"/>
    <property type="molecule type" value="Genomic_DNA"/>
</dbReference>
<keyword evidence="10" id="KW-0175">Coiled coil</keyword>
<dbReference type="InterPro" id="IPR002625">
    <property type="entry name" value="Smr_dom"/>
</dbReference>
<evidence type="ECO:0000256" key="3">
    <source>
        <dbReference type="ARBA" id="ARBA00022741"/>
    </source>
</evidence>
<dbReference type="RefSeq" id="WP_006702890.1">
    <property type="nucleotide sequence ID" value="NZ_KI391971.1"/>
</dbReference>
<evidence type="ECO:0000313" key="12">
    <source>
        <dbReference type="EMBL" id="EEW93734.1"/>
    </source>
</evidence>
<dbReference type="SMART" id="SM00533">
    <property type="entry name" value="MUTSd"/>
    <property type="match status" value="1"/>
</dbReference>
<dbReference type="SMART" id="SM00463">
    <property type="entry name" value="SMR"/>
    <property type="match status" value="1"/>
</dbReference>
<dbReference type="PROSITE" id="PS00486">
    <property type="entry name" value="DNA_MISMATCH_REPAIR_2"/>
    <property type="match status" value="1"/>
</dbReference>
<gene>
    <name evidence="9" type="primary">mutS2</name>
    <name evidence="9" type="synonym">rqcU</name>
    <name evidence="12" type="ORF">HMPREF0446_00616</name>
</gene>
<dbReference type="PANTHER" id="PTHR48466">
    <property type="entry name" value="OS10G0509000 PROTEIN-RELATED"/>
    <property type="match status" value="1"/>
</dbReference>
<dbReference type="InterPro" id="IPR036187">
    <property type="entry name" value="DNA_mismatch_repair_MutS_sf"/>
</dbReference>
<comment type="caution">
    <text evidence="12">The sequence shown here is derived from an EMBL/GenBank/DDBJ whole genome shotgun (WGS) entry which is preliminary data.</text>
</comment>
<dbReference type="Pfam" id="PF20297">
    <property type="entry name" value="MSSS"/>
    <property type="match status" value="1"/>
</dbReference>
<dbReference type="Gene3D" id="3.40.50.300">
    <property type="entry name" value="P-loop containing nucleotide triphosphate hydrolases"/>
    <property type="match status" value="1"/>
</dbReference>
<dbReference type="HAMAP" id="MF_00092">
    <property type="entry name" value="MutS2"/>
    <property type="match status" value="1"/>
</dbReference>
<evidence type="ECO:0000256" key="4">
    <source>
        <dbReference type="ARBA" id="ARBA00022759"/>
    </source>
</evidence>
<dbReference type="InterPro" id="IPR027417">
    <property type="entry name" value="P-loop_NTPase"/>
</dbReference>
<evidence type="ECO:0000256" key="10">
    <source>
        <dbReference type="SAM" id="Coils"/>
    </source>
</evidence>
<dbReference type="InterPro" id="IPR036063">
    <property type="entry name" value="Smr_dom_sf"/>
</dbReference>
<dbReference type="PANTHER" id="PTHR48466:SF2">
    <property type="entry name" value="OS10G0509000 PROTEIN"/>
    <property type="match status" value="1"/>
</dbReference>
<evidence type="ECO:0000256" key="9">
    <source>
        <dbReference type="HAMAP-Rule" id="MF_00092"/>
    </source>
</evidence>
<dbReference type="HOGENOM" id="CLU_011252_2_1_9"/>
<dbReference type="GO" id="GO:0004519">
    <property type="term" value="F:endonuclease activity"/>
    <property type="evidence" value="ECO:0007669"/>
    <property type="project" value="UniProtKB-UniRule"/>
</dbReference>
<dbReference type="InterPro" id="IPR007696">
    <property type="entry name" value="DNA_mismatch_repair_MutS_core"/>
</dbReference>
<keyword evidence="7 9" id="KW-0694">RNA-binding</keyword>
<dbReference type="GO" id="GO:0072344">
    <property type="term" value="P:rescue of stalled ribosome"/>
    <property type="evidence" value="ECO:0007669"/>
    <property type="project" value="UniProtKB-UniRule"/>
</dbReference>
<evidence type="ECO:0000256" key="8">
    <source>
        <dbReference type="ARBA" id="ARBA00023125"/>
    </source>
</evidence>
<keyword evidence="1 9" id="KW-0540">Nuclease</keyword>
<comment type="function">
    <text evidence="9">Endonuclease that is involved in the suppression of homologous recombination and thus may have a key role in the control of bacterial genetic diversity.</text>
</comment>
<evidence type="ECO:0000256" key="6">
    <source>
        <dbReference type="ARBA" id="ARBA00022840"/>
    </source>
</evidence>
<evidence type="ECO:0000259" key="11">
    <source>
        <dbReference type="PROSITE" id="PS50828"/>
    </source>
</evidence>
<dbReference type="GO" id="GO:0006298">
    <property type="term" value="P:mismatch repair"/>
    <property type="evidence" value="ECO:0007669"/>
    <property type="project" value="InterPro"/>
</dbReference>
<dbReference type="Pfam" id="PF01713">
    <property type="entry name" value="Smr"/>
    <property type="match status" value="1"/>
</dbReference>
<dbReference type="STRING" id="626369.HMPREF0446_00616"/>
<dbReference type="GO" id="GO:0045910">
    <property type="term" value="P:negative regulation of DNA recombination"/>
    <property type="evidence" value="ECO:0007669"/>
    <property type="project" value="InterPro"/>
</dbReference>
<evidence type="ECO:0000256" key="5">
    <source>
        <dbReference type="ARBA" id="ARBA00022801"/>
    </source>
</evidence>
<feature type="domain" description="Smr" evidence="11">
    <location>
        <begin position="710"/>
        <end position="785"/>
    </location>
</feature>
<dbReference type="GO" id="GO:0016887">
    <property type="term" value="F:ATP hydrolysis activity"/>
    <property type="evidence" value="ECO:0007669"/>
    <property type="project" value="InterPro"/>
</dbReference>
<dbReference type="PIRSF" id="PIRSF005814">
    <property type="entry name" value="MutS_YshD"/>
    <property type="match status" value="1"/>
</dbReference>
<dbReference type="SUPFAM" id="SSF52540">
    <property type="entry name" value="P-loop containing nucleoside triphosphate hydrolases"/>
    <property type="match status" value="1"/>
</dbReference>
<dbReference type="GO" id="GO:0005524">
    <property type="term" value="F:ATP binding"/>
    <property type="evidence" value="ECO:0007669"/>
    <property type="project" value="UniProtKB-UniRule"/>
</dbReference>
<dbReference type="SUPFAM" id="SSF48334">
    <property type="entry name" value="DNA repair protein MutS, domain III"/>
    <property type="match status" value="1"/>
</dbReference>
<dbReference type="InterPro" id="IPR045076">
    <property type="entry name" value="MutS"/>
</dbReference>
<dbReference type="SUPFAM" id="SSF160443">
    <property type="entry name" value="SMR domain-like"/>
    <property type="match status" value="1"/>
</dbReference>
<dbReference type="GO" id="GO:0019843">
    <property type="term" value="F:rRNA binding"/>
    <property type="evidence" value="ECO:0007669"/>
    <property type="project" value="UniProtKB-UniRule"/>
</dbReference>